<evidence type="ECO:0000259" key="2">
    <source>
        <dbReference type="Pfam" id="PF11350"/>
    </source>
</evidence>
<evidence type="ECO:0000313" key="3">
    <source>
        <dbReference type="EMBL" id="PAY22323.1"/>
    </source>
</evidence>
<accession>A0A2A2WMP6</accession>
<organism evidence="3 4">
    <name type="scientific">Dietzia natronolimnaea</name>
    <dbReference type="NCBI Taxonomy" id="161920"/>
    <lineage>
        <taxon>Bacteria</taxon>
        <taxon>Bacillati</taxon>
        <taxon>Actinomycetota</taxon>
        <taxon>Actinomycetes</taxon>
        <taxon>Mycobacteriales</taxon>
        <taxon>Dietziaceae</taxon>
        <taxon>Dietzia</taxon>
    </lineage>
</organism>
<evidence type="ECO:0000256" key="1">
    <source>
        <dbReference type="SAM" id="MobiDB-lite"/>
    </source>
</evidence>
<dbReference type="Pfam" id="PF11350">
    <property type="entry name" value="DUF3152"/>
    <property type="match status" value="1"/>
</dbReference>
<proteinExistence type="predicted"/>
<dbReference type="SUPFAM" id="SSF55486">
    <property type="entry name" value="Metalloproteases ('zincins'), catalytic domain"/>
    <property type="match status" value="1"/>
</dbReference>
<feature type="compositionally biased region" description="Basic and acidic residues" evidence="1">
    <location>
        <begin position="1"/>
        <end position="14"/>
    </location>
</feature>
<evidence type="ECO:0000313" key="4">
    <source>
        <dbReference type="Proteomes" id="UP000218810"/>
    </source>
</evidence>
<comment type="caution">
    <text evidence="3">The sequence shown here is derived from an EMBL/GenBank/DDBJ whole genome shotgun (WGS) entry which is preliminary data.</text>
</comment>
<protein>
    <recommendedName>
        <fullName evidence="2">DUF3152 domain-containing protein</fullName>
    </recommendedName>
</protein>
<dbReference type="OrthoDB" id="9779865at2"/>
<dbReference type="EMBL" id="NTGA01000025">
    <property type="protein sequence ID" value="PAY22323.1"/>
    <property type="molecule type" value="Genomic_DNA"/>
</dbReference>
<feature type="domain" description="DUF3152" evidence="2">
    <location>
        <begin position="139"/>
        <end position="344"/>
    </location>
</feature>
<feature type="region of interest" description="Disordered" evidence="1">
    <location>
        <begin position="1"/>
        <end position="68"/>
    </location>
</feature>
<feature type="region of interest" description="Disordered" evidence="1">
    <location>
        <begin position="106"/>
        <end position="149"/>
    </location>
</feature>
<sequence>MEVRMSDGRRRMSDDVDAGSTPRGGVPGQRGDRTPYYPPHGEPLRAPWDPEEERTPGRRRSVPGARDHLRKQSPVGRFFTTWGWRAYAIPVLVVLTALVIADSVTGAGPGDGDTVGDAAQTPALMGEPPRGQVPPSGELPDGGPFEEAGEGVFRVVPGGTDRVGRPEAEQFTYTVEVEEGIDTTDFGGDDSVARMVDATLANPKSWTADGAVAFQRTSGDEPAFRVSLASPLTVRENCGYDIELETSCYNPSTDRVYLNLARWIRGARSFQGDIGSYRQYLVNHEVGHAIGYPDHEPCPADGALAPIMMQQTLGVANHEIFVLDNEGVVPDNDDTCLYNPWPYPDGPPVAR</sequence>
<dbReference type="InterPro" id="IPR022603">
    <property type="entry name" value="DUF3152"/>
</dbReference>
<dbReference type="AlphaFoldDB" id="A0A2A2WMP6"/>
<gene>
    <name evidence="3" type="ORF">CEY15_13835</name>
</gene>
<reference evidence="4" key="1">
    <citation type="submission" date="2017-09" db="EMBL/GenBank/DDBJ databases">
        <authorList>
            <person name="Zhang Y."/>
            <person name="Huang X."/>
            <person name="Liu J."/>
            <person name="Lu L."/>
            <person name="Peng K."/>
        </authorList>
    </citation>
    <scope>NUCLEOTIDE SEQUENCE [LARGE SCALE GENOMIC DNA]</scope>
    <source>
        <strain evidence="4">S-XJ-1</strain>
    </source>
</reference>
<keyword evidence="4" id="KW-1185">Reference proteome</keyword>
<dbReference type="Proteomes" id="UP000218810">
    <property type="component" value="Unassembled WGS sequence"/>
</dbReference>
<name>A0A2A2WMP6_9ACTN</name>